<evidence type="ECO:0000256" key="3">
    <source>
        <dbReference type="ARBA" id="ARBA00022980"/>
    </source>
</evidence>
<sequence length="422" mass="49433">MAVSANVACKVAKQALLQCRCILSVQPRRNRHKSIFRGKWPEEAKTFQQRLDELNAKDPELDRAINIGFPLGKNSGDRSNDAKKLQQWIKSKTSLESAARLRHLKLDLETVKEKWQNEKGPSHLRTIAEHYGIFDDLFGSAFFYNTNPLTVCYDYDEEFVTPVYYGNKIPPAEAAVHPFIDYKSDAETLWTLIMSCPDGNLQHNDKECLHWFVGNIPGSQIDKGETVCDYLQPFPVRGVGYLRYIFVLYKQNGKMDFSKFKKSDSMSLQERTFSTLEFYRQHQDNITPAGLAFFQSRWDSSVRSIFHDVLGIPEPSYEFIRPPNYHPQQKRYPHKQPFNLYLDRYRDVKDIQEEVLKEHLKKTDPFQPTVEPKYPNIYPHAGYIPSWLKTRIQNMRFGRHQWKHLKPEVFSFRLVVFGEPLE</sequence>
<evidence type="ECO:0000256" key="8">
    <source>
        <dbReference type="ARBA" id="ARBA00039444"/>
    </source>
</evidence>
<dbReference type="SUPFAM" id="SSF49777">
    <property type="entry name" value="PEBP-like"/>
    <property type="match status" value="1"/>
</dbReference>
<keyword evidence="4" id="KW-0175">Coiled coil</keyword>
<name>A0A2T7NIN8_POMCA</name>
<dbReference type="Gene3D" id="3.90.280.10">
    <property type="entry name" value="PEBP-like"/>
    <property type="match status" value="1"/>
</dbReference>
<dbReference type="GO" id="GO:0005762">
    <property type="term" value="C:mitochondrial large ribosomal subunit"/>
    <property type="evidence" value="ECO:0007669"/>
    <property type="project" value="TreeGrafter"/>
</dbReference>
<organism evidence="10 11">
    <name type="scientific">Pomacea canaliculata</name>
    <name type="common">Golden apple snail</name>
    <dbReference type="NCBI Taxonomy" id="400727"/>
    <lineage>
        <taxon>Eukaryota</taxon>
        <taxon>Metazoa</taxon>
        <taxon>Spiralia</taxon>
        <taxon>Lophotrochozoa</taxon>
        <taxon>Mollusca</taxon>
        <taxon>Gastropoda</taxon>
        <taxon>Caenogastropoda</taxon>
        <taxon>Architaenioglossa</taxon>
        <taxon>Ampullarioidea</taxon>
        <taxon>Ampullariidae</taxon>
        <taxon>Pomacea</taxon>
    </lineage>
</organism>
<keyword evidence="6" id="KW-0687">Ribonucleoprotein</keyword>
<evidence type="ECO:0000313" key="11">
    <source>
        <dbReference type="Proteomes" id="UP000245119"/>
    </source>
</evidence>
<dbReference type="FunFam" id="3.90.280.10:FF:000002">
    <property type="entry name" value="39S ribosomal protein L38, mitochondrial"/>
    <property type="match status" value="1"/>
</dbReference>
<dbReference type="PANTHER" id="PTHR11362:SF133">
    <property type="entry name" value="LARGE RIBOSOMAL SUBUNIT PROTEIN ML38"/>
    <property type="match status" value="1"/>
</dbReference>
<comment type="caution">
    <text evidence="10">The sequence shown here is derived from an EMBL/GenBank/DDBJ whole genome shotgun (WGS) entry which is preliminary data.</text>
</comment>
<proteinExistence type="inferred from homology"/>
<dbReference type="AlphaFoldDB" id="A0A2T7NIN8"/>
<evidence type="ECO:0000256" key="6">
    <source>
        <dbReference type="ARBA" id="ARBA00023274"/>
    </source>
</evidence>
<evidence type="ECO:0000313" key="10">
    <source>
        <dbReference type="EMBL" id="PVD21043.1"/>
    </source>
</evidence>
<gene>
    <name evidence="10" type="ORF">C0Q70_19209</name>
</gene>
<evidence type="ECO:0000256" key="9">
    <source>
        <dbReference type="ARBA" id="ARBA00041206"/>
    </source>
</evidence>
<dbReference type="InterPro" id="IPR035810">
    <property type="entry name" value="PEBP_euk"/>
</dbReference>
<evidence type="ECO:0000256" key="1">
    <source>
        <dbReference type="ARBA" id="ARBA00004173"/>
    </source>
</evidence>
<dbReference type="CDD" id="cd00866">
    <property type="entry name" value="PEBP_euk"/>
    <property type="match status" value="1"/>
</dbReference>
<dbReference type="STRING" id="400727.A0A2T7NIN8"/>
<protein>
    <recommendedName>
        <fullName evidence="8">Large ribosomal subunit protein mL38</fullName>
    </recommendedName>
    <alternativeName>
        <fullName evidence="9">39S ribosomal protein L38, mitochondrial</fullName>
    </alternativeName>
</protein>
<keyword evidence="3" id="KW-0689">Ribosomal protein</keyword>
<evidence type="ECO:0000256" key="5">
    <source>
        <dbReference type="ARBA" id="ARBA00023128"/>
    </source>
</evidence>
<evidence type="ECO:0000256" key="7">
    <source>
        <dbReference type="ARBA" id="ARBA00038016"/>
    </source>
</evidence>
<keyword evidence="2" id="KW-0809">Transit peptide</keyword>
<accession>A0A2T7NIN8</accession>
<dbReference type="PANTHER" id="PTHR11362">
    <property type="entry name" value="PHOSPHATIDYLETHANOLAMINE-BINDING PROTEIN"/>
    <property type="match status" value="1"/>
</dbReference>
<keyword evidence="11" id="KW-1185">Reference proteome</keyword>
<keyword evidence="5" id="KW-0496">Mitochondrion</keyword>
<dbReference type="OrthoDB" id="2153661at2759"/>
<dbReference type="GO" id="GO:0005743">
    <property type="term" value="C:mitochondrial inner membrane"/>
    <property type="evidence" value="ECO:0007669"/>
    <property type="project" value="UniProtKB-ARBA"/>
</dbReference>
<dbReference type="EMBL" id="PZQS01000012">
    <property type="protein sequence ID" value="PVD21043.1"/>
    <property type="molecule type" value="Genomic_DNA"/>
</dbReference>
<evidence type="ECO:0000256" key="2">
    <source>
        <dbReference type="ARBA" id="ARBA00022946"/>
    </source>
</evidence>
<evidence type="ECO:0000256" key="4">
    <source>
        <dbReference type="ARBA" id="ARBA00023054"/>
    </source>
</evidence>
<dbReference type="Proteomes" id="UP000245119">
    <property type="component" value="Linkage Group LG12"/>
</dbReference>
<reference evidence="10 11" key="1">
    <citation type="submission" date="2018-04" db="EMBL/GenBank/DDBJ databases">
        <title>The genome of golden apple snail Pomacea canaliculata provides insight into stress tolerance and invasive adaptation.</title>
        <authorList>
            <person name="Liu C."/>
            <person name="Liu B."/>
            <person name="Ren Y."/>
            <person name="Zhang Y."/>
            <person name="Wang H."/>
            <person name="Li S."/>
            <person name="Jiang F."/>
            <person name="Yin L."/>
            <person name="Zhang G."/>
            <person name="Qian W."/>
            <person name="Fan W."/>
        </authorList>
    </citation>
    <scope>NUCLEOTIDE SEQUENCE [LARGE SCALE GENOMIC DNA]</scope>
    <source>
        <strain evidence="10">SZHN2017</strain>
        <tissue evidence="10">Muscle</tissue>
    </source>
</reference>
<comment type="similarity">
    <text evidence="7">Belongs to the phosphatidylethanolamine-binding protein family. Mitochondrion-specific ribosomal protein mL38 subfamily.</text>
</comment>
<dbReference type="InterPro" id="IPR036610">
    <property type="entry name" value="PEBP-like_sf"/>
</dbReference>
<comment type="subcellular location">
    <subcellularLocation>
        <location evidence="1">Mitochondrion</location>
    </subcellularLocation>
</comment>